<dbReference type="PROSITE" id="PS50082">
    <property type="entry name" value="WD_REPEATS_2"/>
    <property type="match status" value="1"/>
</dbReference>
<dbReference type="AlphaFoldDB" id="A0AAV1HWB2"/>
<evidence type="ECO:0000256" key="3">
    <source>
        <dbReference type="ARBA" id="ARBA00006128"/>
    </source>
</evidence>
<comment type="similarity">
    <text evidence="3">Belongs to the WD repeat WDR91 family.</text>
</comment>
<dbReference type="Pfam" id="PF00400">
    <property type="entry name" value="WD40"/>
    <property type="match status" value="2"/>
</dbReference>
<feature type="repeat" description="WD" evidence="5">
    <location>
        <begin position="421"/>
        <end position="452"/>
    </location>
</feature>
<dbReference type="PANTHER" id="PTHR13083:SF3">
    <property type="entry name" value="WD REPEAT-CONTAINING PROTEIN 91"/>
    <property type="match status" value="1"/>
</dbReference>
<comment type="caution">
    <text evidence="9">The sequence shown here is derived from an EMBL/GenBank/DDBJ whole genome shotgun (WGS) entry which is preliminary data.</text>
</comment>
<feature type="compositionally biased region" description="Polar residues" evidence="6">
    <location>
        <begin position="282"/>
        <end position="317"/>
    </location>
</feature>
<keyword evidence="5" id="KW-0853">WD repeat</keyword>
<dbReference type="GO" id="GO:0045022">
    <property type="term" value="P:early endosome to late endosome transport"/>
    <property type="evidence" value="ECO:0007669"/>
    <property type="project" value="InterPro"/>
</dbReference>
<gene>
    <name evidence="9" type="ORF">CVIRNUC_002082</name>
</gene>
<evidence type="ECO:0000313" key="10">
    <source>
        <dbReference type="Proteomes" id="UP001314263"/>
    </source>
</evidence>
<keyword evidence="10" id="KW-1185">Reference proteome</keyword>
<feature type="domain" description="Anaphase-promoting complex subunit 4-like WD40" evidence="7">
    <location>
        <begin position="555"/>
        <end position="612"/>
    </location>
</feature>
<dbReference type="InterPro" id="IPR024977">
    <property type="entry name" value="Apc4-like_WD40_dom"/>
</dbReference>
<evidence type="ECO:0000259" key="7">
    <source>
        <dbReference type="Pfam" id="PF12894"/>
    </source>
</evidence>
<dbReference type="GO" id="GO:0051898">
    <property type="term" value="P:negative regulation of phosphatidylinositol 3-kinase/protein kinase B signal transduction"/>
    <property type="evidence" value="ECO:0007669"/>
    <property type="project" value="InterPro"/>
</dbReference>
<evidence type="ECO:0000256" key="4">
    <source>
        <dbReference type="ARBA" id="ARBA00022753"/>
    </source>
</evidence>
<dbReference type="EMBL" id="CAUYUE010000003">
    <property type="protein sequence ID" value="CAK0751623.1"/>
    <property type="molecule type" value="Genomic_DNA"/>
</dbReference>
<feature type="domain" description="ARMC9 CTLH-like" evidence="8">
    <location>
        <begin position="61"/>
        <end position="170"/>
    </location>
</feature>
<dbReference type="PROSITE" id="PS50294">
    <property type="entry name" value="WD_REPEATS_REGION"/>
    <property type="match status" value="1"/>
</dbReference>
<evidence type="ECO:0000256" key="5">
    <source>
        <dbReference type="PROSITE-ProRule" id="PRU00221"/>
    </source>
</evidence>
<protein>
    <recommendedName>
        <fullName evidence="11">WD repeat-containing protein 91</fullName>
    </recommendedName>
</protein>
<dbReference type="GO" id="GO:0031901">
    <property type="term" value="C:early endosome membrane"/>
    <property type="evidence" value="ECO:0007669"/>
    <property type="project" value="UniProtKB-SubCell"/>
</dbReference>
<organism evidence="9 10">
    <name type="scientific">Coccomyxa viridis</name>
    <dbReference type="NCBI Taxonomy" id="1274662"/>
    <lineage>
        <taxon>Eukaryota</taxon>
        <taxon>Viridiplantae</taxon>
        <taxon>Chlorophyta</taxon>
        <taxon>core chlorophytes</taxon>
        <taxon>Trebouxiophyceae</taxon>
        <taxon>Trebouxiophyceae incertae sedis</taxon>
        <taxon>Coccomyxaceae</taxon>
        <taxon>Coccomyxa</taxon>
    </lineage>
</organism>
<reference evidence="9 10" key="1">
    <citation type="submission" date="2023-10" db="EMBL/GenBank/DDBJ databases">
        <authorList>
            <person name="Maclean D."/>
            <person name="Macfadyen A."/>
        </authorList>
    </citation>
    <scope>NUCLEOTIDE SEQUENCE [LARGE SCALE GENOMIC DNA]</scope>
</reference>
<dbReference type="InterPro" id="IPR036322">
    <property type="entry name" value="WD40_repeat_dom_sf"/>
</dbReference>
<evidence type="ECO:0000313" key="9">
    <source>
        <dbReference type="EMBL" id="CAK0751623.1"/>
    </source>
</evidence>
<feature type="region of interest" description="Disordered" evidence="6">
    <location>
        <begin position="242"/>
        <end position="408"/>
    </location>
</feature>
<name>A0AAV1HWB2_9CHLO</name>
<dbReference type="InterPro" id="IPR001680">
    <property type="entry name" value="WD40_rpt"/>
</dbReference>
<dbReference type="InterPro" id="IPR039724">
    <property type="entry name" value="WDR91"/>
</dbReference>
<feature type="compositionally biased region" description="Low complexity" evidence="6">
    <location>
        <begin position="242"/>
        <end position="268"/>
    </location>
</feature>
<feature type="compositionally biased region" description="Polar residues" evidence="6">
    <location>
        <begin position="346"/>
        <end position="365"/>
    </location>
</feature>
<evidence type="ECO:0008006" key="11">
    <source>
        <dbReference type="Google" id="ProtNLM"/>
    </source>
</evidence>
<evidence type="ECO:0000259" key="8">
    <source>
        <dbReference type="Pfam" id="PF23138"/>
    </source>
</evidence>
<evidence type="ECO:0000256" key="2">
    <source>
        <dbReference type="ARBA" id="ARBA00004414"/>
    </source>
</evidence>
<dbReference type="Pfam" id="PF12894">
    <property type="entry name" value="ANAPC4_WD40"/>
    <property type="match status" value="1"/>
</dbReference>
<evidence type="ECO:0000256" key="1">
    <source>
        <dbReference type="ARBA" id="ARBA00004220"/>
    </source>
</evidence>
<dbReference type="Pfam" id="PF23138">
    <property type="entry name" value="CTLH_Armc9"/>
    <property type="match status" value="1"/>
</dbReference>
<dbReference type="SUPFAM" id="SSF50978">
    <property type="entry name" value="WD40 repeat-like"/>
    <property type="match status" value="1"/>
</dbReference>
<proteinExistence type="inferred from homology"/>
<dbReference type="Gene3D" id="2.130.10.10">
    <property type="entry name" value="YVTN repeat-like/Quinoprotein amine dehydrogenase"/>
    <property type="match status" value="2"/>
</dbReference>
<dbReference type="GO" id="GO:0031902">
    <property type="term" value="C:late endosome membrane"/>
    <property type="evidence" value="ECO:0007669"/>
    <property type="project" value="UniProtKB-SubCell"/>
</dbReference>
<comment type="subcellular location">
    <subcellularLocation>
        <location evidence="1">Early endosome membrane</location>
        <topology evidence="1">Peripheral membrane protein</topology>
    </subcellularLocation>
    <subcellularLocation>
        <location evidence="2">Late endosome membrane</location>
    </subcellularLocation>
</comment>
<dbReference type="Proteomes" id="UP001314263">
    <property type="component" value="Unassembled WGS sequence"/>
</dbReference>
<dbReference type="InterPro" id="IPR015943">
    <property type="entry name" value="WD40/YVTN_repeat-like_dom_sf"/>
</dbReference>
<keyword evidence="4" id="KW-0967">Endosome</keyword>
<dbReference type="InterPro" id="IPR056327">
    <property type="entry name" value="ARMC9_CTLH-like_dom"/>
</dbReference>
<evidence type="ECO:0000256" key="6">
    <source>
        <dbReference type="SAM" id="MobiDB-lite"/>
    </source>
</evidence>
<sequence>MNALPYVDTLFKEYLLFRGFTSTLQTFNTDLSSDRGRGYQADQITSFVFSKLIRQARGKELLDLLDFLEAQVYSKLEAAYEPTIRKLQVSLIKYLLVHAYKAGKLNDIKAFFADCGDALMRSPAAEEWSAWFALPYISSPSGHPTFQACFTKEWAQLVEASFRNFLAEAVEQMPLPAVLRFDADRQQRLELQEQCRSLRSQNAQLKQALSQRVHGNAALSVTESGKLSLVDHILKEDYTPAAASLPPKMPAPSAASPAQPSQRPTSAPEASSAAVHLPLRPSQPNSGLSSRSSYEDSGSFATLNNSSPLQEQLSSAPTDALHKGSNNAKQHIEPIAAVPRLPTPTERISGTQEMSRAAGLNTSPRALSEPNAWPLNGTPLASEGSRRPSRSTDGQTLQAVTPRGQQEEGAMAEIVLQSEELQGHEAPVVAAAFSPGGQNAATADRAGVVRIWAPACLGGDDARAAVLLTGAPVTCLAWDARADKVMLVGTVGKGMRAWHADTKRMVAHMRLEPLYPDVWDVACSPTEPTIACASSAPTSHRAACGKLSLWNMRTFKRVHSFSLDADARTESLAFSRDGRLMLAACSDGRARLFDSASRAEVQSWEVGRAGEAVCISQGKGDRSIVTLTSAGTLQWWDTAQTKEHVKLFDASEFCGTGHPYGRHAFAGNAPADAFVLTSLTGQTPVLHTEESGRLSCKLAGKHNLPVTAVDWHPQMDAVISASADCSASIQYLDL</sequence>
<accession>A0AAV1HWB2</accession>
<dbReference type="SMART" id="SM00320">
    <property type="entry name" value="WD40"/>
    <property type="match status" value="4"/>
</dbReference>
<dbReference type="PANTHER" id="PTHR13083">
    <property type="entry name" value="WD REPEAT-CONTAINING PROTEIN 91"/>
    <property type="match status" value="1"/>
</dbReference>
<dbReference type="GO" id="GO:0141039">
    <property type="term" value="F:phosphatidylinositol 3-kinase inhibitor activity"/>
    <property type="evidence" value="ECO:0007669"/>
    <property type="project" value="InterPro"/>
</dbReference>